<dbReference type="Proteomes" id="UP001623592">
    <property type="component" value="Unassembled WGS sequence"/>
</dbReference>
<evidence type="ECO:0008006" key="3">
    <source>
        <dbReference type="Google" id="ProtNLM"/>
    </source>
</evidence>
<keyword evidence="2" id="KW-1185">Reference proteome</keyword>
<gene>
    <name evidence="1" type="ORF">ACJDT4_03975</name>
</gene>
<dbReference type="EMBL" id="JBJIAA010000003">
    <property type="protein sequence ID" value="MFL0249570.1"/>
    <property type="molecule type" value="Genomic_DNA"/>
</dbReference>
<comment type="caution">
    <text evidence="1">The sequence shown here is derived from an EMBL/GenBank/DDBJ whole genome shotgun (WGS) entry which is preliminary data.</text>
</comment>
<evidence type="ECO:0000313" key="1">
    <source>
        <dbReference type="EMBL" id="MFL0249570.1"/>
    </source>
</evidence>
<organism evidence="1 2">
    <name type="scientific">Clostridium neuense</name>
    <dbReference type="NCBI Taxonomy" id="1728934"/>
    <lineage>
        <taxon>Bacteria</taxon>
        <taxon>Bacillati</taxon>
        <taxon>Bacillota</taxon>
        <taxon>Clostridia</taxon>
        <taxon>Eubacteriales</taxon>
        <taxon>Clostridiaceae</taxon>
        <taxon>Clostridium</taxon>
    </lineage>
</organism>
<evidence type="ECO:0000313" key="2">
    <source>
        <dbReference type="Proteomes" id="UP001623592"/>
    </source>
</evidence>
<reference evidence="1 2" key="1">
    <citation type="submission" date="2024-11" db="EMBL/GenBank/DDBJ databases">
        <authorList>
            <person name="Heng Y.C."/>
            <person name="Lim A.C.H."/>
            <person name="Lee J.K.Y."/>
            <person name="Kittelmann S."/>
        </authorList>
    </citation>
    <scope>NUCLEOTIDE SEQUENCE [LARGE SCALE GENOMIC DNA]</scope>
    <source>
        <strain evidence="1 2">WILCCON 0114</strain>
    </source>
</reference>
<protein>
    <recommendedName>
        <fullName evidence="3">Integron-associated effector binding protein domain-containing protein</fullName>
    </recommendedName>
</protein>
<sequence>MGKYTIREMKPLEIKGEITDFNSYDEDEILKKNTNNLKKAITLANLRRVINFDQTGIKDDKYIVAEEIDDSKNDSDGKIVTYSKCIYTVMEDGRWLNGHKNIDDKVEESLRKVVREKKCEPVGLVYVNTLLTTYEEGLERIFLEIYVPIK</sequence>
<name>A0ABW8TC90_9CLOT</name>
<proteinExistence type="predicted"/>
<accession>A0ABW8TC90</accession>